<comment type="subcellular location">
    <subcellularLocation>
        <location evidence="1">Nucleus</location>
    </subcellularLocation>
</comment>
<dbReference type="AlphaFoldDB" id="A0A7C8I573"/>
<dbReference type="GO" id="GO:0000981">
    <property type="term" value="F:DNA-binding transcription factor activity, RNA polymerase II-specific"/>
    <property type="evidence" value="ECO:0007669"/>
    <property type="project" value="InterPro"/>
</dbReference>
<proteinExistence type="predicted"/>
<dbReference type="CDD" id="cd00067">
    <property type="entry name" value="GAL4"/>
    <property type="match status" value="1"/>
</dbReference>
<evidence type="ECO:0000259" key="4">
    <source>
        <dbReference type="PROSITE" id="PS50048"/>
    </source>
</evidence>
<dbReference type="GO" id="GO:0000976">
    <property type="term" value="F:transcription cis-regulatory region binding"/>
    <property type="evidence" value="ECO:0007669"/>
    <property type="project" value="TreeGrafter"/>
</dbReference>
<feature type="region of interest" description="Disordered" evidence="3">
    <location>
        <begin position="56"/>
        <end position="91"/>
    </location>
</feature>
<dbReference type="PROSITE" id="PS50048">
    <property type="entry name" value="ZN2_CY6_FUNGAL_2"/>
    <property type="match status" value="1"/>
</dbReference>
<dbReference type="GO" id="GO:0045944">
    <property type="term" value="P:positive regulation of transcription by RNA polymerase II"/>
    <property type="evidence" value="ECO:0007669"/>
    <property type="project" value="TreeGrafter"/>
</dbReference>
<sequence length="543" mass="61138">MKTTEQTTEEKATRQCWECLKRRLVCDLTRPGCRKCQKVGKECPGYDQQKPLQWIAPGKVSSRRRNKQSQPKQLSPAVQAASRPSKGAEGCEKKKTTCAGVCSHEERALEVGSRFAALVIRDIQKLEGALHGGDPAKVIPYKEENGIPHYGGMLSETSDIVQAVYYFNTQIYPTMVCVTEMAPNPYIMYFPLAALHVLPPSVHHILVCFAMNHRINSVPNGSDRQVVSENWSKVYHHRGEAIRQMSNAIALDKTRCCDATITSVLMFLCVELQQSSSINWRTHSDGLLKLLNMRGGLMPVFRTKAQLAPCIMLFVLIVIMSNTTSPAMNQFVLAGTVDELIQNVTEMYSIIFPNVLCPPELFVVLLRICELRSRASTILFDVDDDTCFIEANDILERIEAFEPKDWAQPNAFYDEWLLIGTMWKASLGIYAICSFQSIYILPSSPSLSATRALYSDSLFLAVKSAMLSSRINKFVLWPLVVLGFSAGYQGDGLKNWVEQQLSDVSRLQGSTSPLKARAVLKRYWAREERSWEECFDRPYAFVV</sequence>
<dbReference type="GO" id="GO:0005634">
    <property type="term" value="C:nucleus"/>
    <property type="evidence" value="ECO:0007669"/>
    <property type="project" value="UniProtKB-SubCell"/>
</dbReference>
<dbReference type="Pfam" id="PF00172">
    <property type="entry name" value="Zn_clus"/>
    <property type="match status" value="1"/>
</dbReference>
<reference evidence="5 6" key="1">
    <citation type="submission" date="2020-01" db="EMBL/GenBank/DDBJ databases">
        <authorList>
            <consortium name="DOE Joint Genome Institute"/>
            <person name="Haridas S."/>
            <person name="Albert R."/>
            <person name="Binder M."/>
            <person name="Bloem J."/>
            <person name="Labutti K."/>
            <person name="Salamov A."/>
            <person name="Andreopoulos B."/>
            <person name="Baker S.E."/>
            <person name="Barry K."/>
            <person name="Bills G."/>
            <person name="Bluhm B.H."/>
            <person name="Cannon C."/>
            <person name="Castanera R."/>
            <person name="Culley D.E."/>
            <person name="Daum C."/>
            <person name="Ezra D."/>
            <person name="Gonzalez J.B."/>
            <person name="Henrissat B."/>
            <person name="Kuo A."/>
            <person name="Liang C."/>
            <person name="Lipzen A."/>
            <person name="Lutzoni F."/>
            <person name="Magnuson J."/>
            <person name="Mondo S."/>
            <person name="Nolan M."/>
            <person name="Ohm R."/>
            <person name="Pangilinan J."/>
            <person name="Park H.-J.H."/>
            <person name="Ramirez L."/>
            <person name="Alfaro M."/>
            <person name="Sun H."/>
            <person name="Tritt A."/>
            <person name="Yoshinaga Y."/>
            <person name="Zwiers L.-H.L."/>
            <person name="Turgeon B.G."/>
            <person name="Goodwin S.B."/>
            <person name="Spatafora J.W."/>
            <person name="Crous P.W."/>
            <person name="Grigoriev I.V."/>
        </authorList>
    </citation>
    <scope>NUCLEOTIDE SEQUENCE [LARGE SCALE GENOMIC DNA]</scope>
    <source>
        <strain evidence="5 6">CBS 611.86</strain>
    </source>
</reference>
<gene>
    <name evidence="5" type="ORF">BDV95DRAFT_181775</name>
</gene>
<keyword evidence="6" id="KW-1185">Reference proteome</keyword>
<dbReference type="PANTHER" id="PTHR37534">
    <property type="entry name" value="TRANSCRIPTIONAL ACTIVATOR PROTEIN UGA3"/>
    <property type="match status" value="1"/>
</dbReference>
<dbReference type="OrthoDB" id="5386330at2759"/>
<dbReference type="Pfam" id="PF11951">
    <property type="entry name" value="Fungal_trans_2"/>
    <property type="match status" value="1"/>
</dbReference>
<evidence type="ECO:0000256" key="2">
    <source>
        <dbReference type="ARBA" id="ARBA00023242"/>
    </source>
</evidence>
<organism evidence="5 6">
    <name type="scientific">Massariosphaeria phaeospora</name>
    <dbReference type="NCBI Taxonomy" id="100035"/>
    <lineage>
        <taxon>Eukaryota</taxon>
        <taxon>Fungi</taxon>
        <taxon>Dikarya</taxon>
        <taxon>Ascomycota</taxon>
        <taxon>Pezizomycotina</taxon>
        <taxon>Dothideomycetes</taxon>
        <taxon>Pleosporomycetidae</taxon>
        <taxon>Pleosporales</taxon>
        <taxon>Pleosporales incertae sedis</taxon>
        <taxon>Massariosphaeria</taxon>
    </lineage>
</organism>
<evidence type="ECO:0000313" key="6">
    <source>
        <dbReference type="Proteomes" id="UP000481861"/>
    </source>
</evidence>
<accession>A0A7C8I573</accession>
<protein>
    <submittedName>
        <fullName evidence="5">C6 zinc finger domain-containing protein</fullName>
    </submittedName>
</protein>
<dbReference type="SUPFAM" id="SSF57701">
    <property type="entry name" value="Zn2/Cys6 DNA-binding domain"/>
    <property type="match status" value="1"/>
</dbReference>
<dbReference type="InterPro" id="IPR021858">
    <property type="entry name" value="Fun_TF"/>
</dbReference>
<dbReference type="PANTHER" id="PTHR37534:SF15">
    <property type="entry name" value="ZN(II)2CYS6 TRANSCRIPTION FACTOR (EUROFUNG)"/>
    <property type="match status" value="1"/>
</dbReference>
<evidence type="ECO:0000313" key="5">
    <source>
        <dbReference type="EMBL" id="KAF2867533.1"/>
    </source>
</evidence>
<dbReference type="GO" id="GO:0008270">
    <property type="term" value="F:zinc ion binding"/>
    <property type="evidence" value="ECO:0007669"/>
    <property type="project" value="InterPro"/>
</dbReference>
<evidence type="ECO:0000256" key="3">
    <source>
        <dbReference type="SAM" id="MobiDB-lite"/>
    </source>
</evidence>
<feature type="domain" description="Zn(2)-C6 fungal-type" evidence="4">
    <location>
        <begin position="15"/>
        <end position="43"/>
    </location>
</feature>
<keyword evidence="2" id="KW-0539">Nucleus</keyword>
<dbReference type="InterPro" id="IPR036864">
    <property type="entry name" value="Zn2-C6_fun-type_DNA-bd_sf"/>
</dbReference>
<dbReference type="SMART" id="SM00066">
    <property type="entry name" value="GAL4"/>
    <property type="match status" value="1"/>
</dbReference>
<dbReference type="InterPro" id="IPR001138">
    <property type="entry name" value="Zn2Cys6_DnaBD"/>
</dbReference>
<evidence type="ECO:0000256" key="1">
    <source>
        <dbReference type="ARBA" id="ARBA00004123"/>
    </source>
</evidence>
<comment type="caution">
    <text evidence="5">The sequence shown here is derived from an EMBL/GenBank/DDBJ whole genome shotgun (WGS) entry which is preliminary data.</text>
</comment>
<dbReference type="Proteomes" id="UP000481861">
    <property type="component" value="Unassembled WGS sequence"/>
</dbReference>
<name>A0A7C8I573_9PLEO</name>
<dbReference type="EMBL" id="JAADJZ010000023">
    <property type="protein sequence ID" value="KAF2867533.1"/>
    <property type="molecule type" value="Genomic_DNA"/>
</dbReference>